<dbReference type="InterPro" id="IPR050464">
    <property type="entry name" value="Zeta_carotene_desat/Oxidored"/>
</dbReference>
<dbReference type="SUPFAM" id="SSF51905">
    <property type="entry name" value="FAD/NAD(P)-binding domain"/>
    <property type="match status" value="1"/>
</dbReference>
<sequence>MSQSRSSFTIVGGGFSGLSAAYDLARAGHDVTVIEADSYVGGLAGAFDTDGERLDRFYHHWFTNDLEVMDLIRDTGLAGNVVIQPTNTGMYYA</sequence>
<reference evidence="1 2" key="1">
    <citation type="submission" date="2014-06" db="EMBL/GenBank/DDBJ databases">
        <authorList>
            <person name="Ju J."/>
            <person name="Zhang J."/>
        </authorList>
    </citation>
    <scope>NUCLEOTIDE SEQUENCE [LARGE SCALE GENOMIC DNA]</scope>
    <source>
        <strain evidence="1">DmW_048</strain>
    </source>
</reference>
<dbReference type="Pfam" id="PF13450">
    <property type="entry name" value="NAD_binding_8"/>
    <property type="match status" value="1"/>
</dbReference>
<dbReference type="AlphaFoldDB" id="A0A252AZI9"/>
<protein>
    <submittedName>
        <fullName evidence="1">Amine oxidase</fullName>
    </submittedName>
</protein>
<dbReference type="RefSeq" id="WP_143296207.1">
    <property type="nucleotide sequence ID" value="NZ_JOOY01000144.1"/>
</dbReference>
<dbReference type="InterPro" id="IPR036188">
    <property type="entry name" value="FAD/NAD-bd_sf"/>
</dbReference>
<dbReference type="Proteomes" id="UP000194999">
    <property type="component" value="Unassembled WGS sequence"/>
</dbReference>
<comment type="caution">
    <text evidence="1">The sequence shown here is derived from an EMBL/GenBank/DDBJ whole genome shotgun (WGS) entry which is preliminary data.</text>
</comment>
<organism evidence="1 2">
    <name type="scientific">Acetobacter orientalis</name>
    <dbReference type="NCBI Taxonomy" id="146474"/>
    <lineage>
        <taxon>Bacteria</taxon>
        <taxon>Pseudomonadati</taxon>
        <taxon>Pseudomonadota</taxon>
        <taxon>Alphaproteobacteria</taxon>
        <taxon>Acetobacterales</taxon>
        <taxon>Acetobacteraceae</taxon>
        <taxon>Acetobacter</taxon>
    </lineage>
</organism>
<dbReference type="EMBL" id="JOOY01000144">
    <property type="protein sequence ID" value="OUI97496.1"/>
    <property type="molecule type" value="Genomic_DNA"/>
</dbReference>
<dbReference type="PANTHER" id="PTHR42923">
    <property type="entry name" value="PROTOPORPHYRINOGEN OXIDASE"/>
    <property type="match status" value="1"/>
</dbReference>
<evidence type="ECO:0000313" key="2">
    <source>
        <dbReference type="Proteomes" id="UP000194999"/>
    </source>
</evidence>
<dbReference type="Gene3D" id="3.50.50.60">
    <property type="entry name" value="FAD/NAD(P)-binding domain"/>
    <property type="match status" value="1"/>
</dbReference>
<dbReference type="GO" id="GO:0016491">
    <property type="term" value="F:oxidoreductase activity"/>
    <property type="evidence" value="ECO:0007669"/>
    <property type="project" value="TreeGrafter"/>
</dbReference>
<gene>
    <name evidence="1" type="ORF">HK15_02620</name>
</gene>
<name>A0A252AZI9_9PROT</name>
<evidence type="ECO:0000313" key="1">
    <source>
        <dbReference type="EMBL" id="OUI97496.1"/>
    </source>
</evidence>
<feature type="non-terminal residue" evidence="1">
    <location>
        <position position="93"/>
    </location>
</feature>
<accession>A0A252AZI9</accession>
<proteinExistence type="predicted"/>